<evidence type="ECO:0000313" key="8">
    <source>
        <dbReference type="Proteomes" id="UP000199286"/>
    </source>
</evidence>
<keyword evidence="3 7" id="KW-0238">DNA-binding</keyword>
<proteinExistence type="inferred from homology"/>
<dbReference type="InterPro" id="IPR004437">
    <property type="entry name" value="ParB/RepB/Spo0J"/>
</dbReference>
<dbReference type="SUPFAM" id="SSF110849">
    <property type="entry name" value="ParB/Sulfiredoxin"/>
    <property type="match status" value="1"/>
</dbReference>
<dbReference type="InterPro" id="IPR057240">
    <property type="entry name" value="ParB_dimer_C"/>
</dbReference>
<dbReference type="InterPro" id="IPR003115">
    <property type="entry name" value="ParB_N"/>
</dbReference>
<dbReference type="SUPFAM" id="SSF109709">
    <property type="entry name" value="KorB DNA-binding domain-like"/>
    <property type="match status" value="1"/>
</dbReference>
<dbReference type="PANTHER" id="PTHR33375:SF1">
    <property type="entry name" value="CHROMOSOME-PARTITIONING PROTEIN PARB-RELATED"/>
    <property type="match status" value="1"/>
</dbReference>
<dbReference type="Pfam" id="PF17762">
    <property type="entry name" value="HTH_ParB"/>
    <property type="match status" value="1"/>
</dbReference>
<dbReference type="AlphaFoldDB" id="A0A1H3FCR6"/>
<dbReference type="FunFam" id="1.10.10.2830:FF:000001">
    <property type="entry name" value="Chromosome partitioning protein ParB"/>
    <property type="match status" value="1"/>
</dbReference>
<dbReference type="CDD" id="cd16393">
    <property type="entry name" value="SPO0J_N"/>
    <property type="match status" value="1"/>
</dbReference>
<evidence type="ECO:0000256" key="3">
    <source>
        <dbReference type="ARBA" id="ARBA00023125"/>
    </source>
</evidence>
<dbReference type="NCBIfam" id="TIGR00180">
    <property type="entry name" value="parB_part"/>
    <property type="match status" value="1"/>
</dbReference>
<dbReference type="GO" id="GO:0005694">
    <property type="term" value="C:chromosome"/>
    <property type="evidence" value="ECO:0007669"/>
    <property type="project" value="TreeGrafter"/>
</dbReference>
<evidence type="ECO:0000256" key="5">
    <source>
        <dbReference type="SAM" id="MobiDB-lite"/>
    </source>
</evidence>
<feature type="region of interest" description="Disordered" evidence="5">
    <location>
        <begin position="1"/>
        <end position="43"/>
    </location>
</feature>
<feature type="domain" description="ParB-like N-terminal" evidence="6">
    <location>
        <begin position="46"/>
        <end position="138"/>
    </location>
</feature>
<dbReference type="SMART" id="SM00470">
    <property type="entry name" value="ParB"/>
    <property type="match status" value="1"/>
</dbReference>
<evidence type="ECO:0000256" key="4">
    <source>
        <dbReference type="ARBA" id="ARBA00025472"/>
    </source>
</evidence>
<dbReference type="Pfam" id="PF23552">
    <property type="entry name" value="ParB_C"/>
    <property type="match status" value="1"/>
</dbReference>
<dbReference type="Gene3D" id="3.90.1530.30">
    <property type="match status" value="1"/>
</dbReference>
<feature type="compositionally biased region" description="Basic and acidic residues" evidence="5">
    <location>
        <begin position="1"/>
        <end position="18"/>
    </location>
</feature>
<protein>
    <submittedName>
        <fullName evidence="7">Chromosome segregation DNA-binding protein</fullName>
    </submittedName>
</protein>
<organism evidence="7 8">
    <name type="scientific">Citreimonas salinaria</name>
    <dbReference type="NCBI Taxonomy" id="321339"/>
    <lineage>
        <taxon>Bacteria</taxon>
        <taxon>Pseudomonadati</taxon>
        <taxon>Pseudomonadota</taxon>
        <taxon>Alphaproteobacteria</taxon>
        <taxon>Rhodobacterales</taxon>
        <taxon>Roseobacteraceae</taxon>
        <taxon>Citreimonas</taxon>
    </lineage>
</organism>
<dbReference type="InterPro" id="IPR041468">
    <property type="entry name" value="HTH_ParB/Spo0J"/>
</dbReference>
<comment type="function">
    <text evidence="4">Involved in chromosome partition. Localize to both poles of the predivisional cell following completion of DNA replication. Binds to the DNA origin of replication.</text>
</comment>
<feature type="region of interest" description="Disordered" evidence="5">
    <location>
        <begin position="231"/>
        <end position="258"/>
    </location>
</feature>
<gene>
    <name evidence="7" type="ORF">SAMN05444340_101345</name>
</gene>
<dbReference type="InterPro" id="IPR036086">
    <property type="entry name" value="ParB/Sulfiredoxin_sf"/>
</dbReference>
<dbReference type="CDD" id="cd00093">
    <property type="entry name" value="HTH_XRE"/>
    <property type="match status" value="1"/>
</dbReference>
<feature type="compositionally biased region" description="Basic and acidic residues" evidence="5">
    <location>
        <begin position="246"/>
        <end position="258"/>
    </location>
</feature>
<comment type="similarity">
    <text evidence="1">Belongs to the ParB family.</text>
</comment>
<dbReference type="EMBL" id="FNPF01000001">
    <property type="protein sequence ID" value="SDX88685.1"/>
    <property type="molecule type" value="Genomic_DNA"/>
</dbReference>
<name>A0A1H3FCR6_9RHOB</name>
<dbReference type="FunFam" id="3.90.1530.30:FF:000001">
    <property type="entry name" value="Chromosome partitioning protein ParB"/>
    <property type="match status" value="1"/>
</dbReference>
<dbReference type="GO" id="GO:0003677">
    <property type="term" value="F:DNA binding"/>
    <property type="evidence" value="ECO:0007669"/>
    <property type="project" value="UniProtKB-KW"/>
</dbReference>
<keyword evidence="8" id="KW-1185">Reference proteome</keyword>
<evidence type="ECO:0000259" key="6">
    <source>
        <dbReference type="SMART" id="SM00470"/>
    </source>
</evidence>
<dbReference type="InterPro" id="IPR050336">
    <property type="entry name" value="Chromosome_partition/occlusion"/>
</dbReference>
<sequence>MKNEGRETRMAPKKEQRRGLGRGLSALMADVETVEPGDSGRPRADRVVPIERIVPNPDQPRRSFTPAQLEELANSIRTKGVIQPLIVRVDPADPDRFQIVAGERRWRAAQMAQLHELPVLVRSFDDTEVLEVAIIENIQRADLNPIEEALGYRQLMQKFGHTQEKMAEALGKSRSHIANLLRLLNLPETVQAMVTEGHLSAGHARTLITAEKPDELAQAIVAKGLSVREAERLAKGPSSTKSKPRQRADGTSFDKDADTKALEGDLSAALGMSVRIDHRSGAESGALTISYDTLEQLDTLCALLSSHR</sequence>
<keyword evidence="2" id="KW-0159">Chromosome partition</keyword>
<dbReference type="GO" id="GO:0045881">
    <property type="term" value="P:positive regulation of sporulation resulting in formation of a cellular spore"/>
    <property type="evidence" value="ECO:0007669"/>
    <property type="project" value="TreeGrafter"/>
</dbReference>
<reference evidence="7 8" key="1">
    <citation type="submission" date="2016-10" db="EMBL/GenBank/DDBJ databases">
        <authorList>
            <person name="de Groot N.N."/>
        </authorList>
    </citation>
    <scope>NUCLEOTIDE SEQUENCE [LARGE SCALE GENOMIC DNA]</scope>
    <source>
        <strain evidence="7 8">DSM 26880</strain>
    </source>
</reference>
<dbReference type="InterPro" id="IPR001387">
    <property type="entry name" value="Cro/C1-type_HTH"/>
</dbReference>
<accession>A0A1H3FCR6</accession>
<evidence type="ECO:0000313" key="7">
    <source>
        <dbReference type="EMBL" id="SDX88685.1"/>
    </source>
</evidence>
<evidence type="ECO:0000256" key="1">
    <source>
        <dbReference type="ARBA" id="ARBA00006295"/>
    </source>
</evidence>
<dbReference type="Gene3D" id="1.10.10.2830">
    <property type="match status" value="1"/>
</dbReference>
<dbReference type="Proteomes" id="UP000199286">
    <property type="component" value="Unassembled WGS sequence"/>
</dbReference>
<dbReference type="STRING" id="321339.SAMN05444340_101345"/>
<dbReference type="PANTHER" id="PTHR33375">
    <property type="entry name" value="CHROMOSOME-PARTITIONING PROTEIN PARB-RELATED"/>
    <property type="match status" value="1"/>
</dbReference>
<dbReference type="Pfam" id="PF02195">
    <property type="entry name" value="ParB_N"/>
    <property type="match status" value="1"/>
</dbReference>
<evidence type="ECO:0000256" key="2">
    <source>
        <dbReference type="ARBA" id="ARBA00022829"/>
    </source>
</evidence>
<dbReference type="GO" id="GO:0007059">
    <property type="term" value="P:chromosome segregation"/>
    <property type="evidence" value="ECO:0007669"/>
    <property type="project" value="UniProtKB-KW"/>
</dbReference>